<feature type="domain" description="NAD-dependent epimerase/dehydratase" evidence="1">
    <location>
        <begin position="2"/>
        <end position="225"/>
    </location>
</feature>
<dbReference type="Pfam" id="PF01370">
    <property type="entry name" value="Epimerase"/>
    <property type="match status" value="1"/>
</dbReference>
<dbReference type="PANTHER" id="PTHR48079">
    <property type="entry name" value="PROTEIN YEEZ"/>
    <property type="match status" value="1"/>
</dbReference>
<dbReference type="InterPro" id="IPR036291">
    <property type="entry name" value="NAD(P)-bd_dom_sf"/>
</dbReference>
<protein>
    <submittedName>
        <fullName evidence="2">Nucleoside-diphosphate-sugar epimerase</fullName>
    </submittedName>
</protein>
<evidence type="ECO:0000313" key="2">
    <source>
        <dbReference type="EMBL" id="NIJ46062.1"/>
    </source>
</evidence>
<proteinExistence type="predicted"/>
<reference evidence="2 3" key="1">
    <citation type="submission" date="2020-03" db="EMBL/GenBank/DDBJ databases">
        <title>Genomic Encyclopedia of Type Strains, Phase IV (KMG-IV): sequencing the most valuable type-strain genomes for metagenomic binning, comparative biology and taxonomic classification.</title>
        <authorList>
            <person name="Goeker M."/>
        </authorList>
    </citation>
    <scope>NUCLEOTIDE SEQUENCE [LARGE SCALE GENOMIC DNA]</scope>
    <source>
        <strain evidence="2 3">DSM 101599</strain>
    </source>
</reference>
<comment type="caution">
    <text evidence="2">The sequence shown here is derived from an EMBL/GenBank/DDBJ whole genome shotgun (WGS) entry which is preliminary data.</text>
</comment>
<dbReference type="EMBL" id="JAASQL010000004">
    <property type="protein sequence ID" value="NIJ46062.1"/>
    <property type="molecule type" value="Genomic_DNA"/>
</dbReference>
<dbReference type="PANTHER" id="PTHR48079:SF6">
    <property type="entry name" value="NAD(P)-BINDING DOMAIN-CONTAINING PROTEIN-RELATED"/>
    <property type="match status" value="1"/>
</dbReference>
<evidence type="ECO:0000259" key="1">
    <source>
        <dbReference type="Pfam" id="PF01370"/>
    </source>
</evidence>
<keyword evidence="3" id="KW-1185">Reference proteome</keyword>
<dbReference type="SUPFAM" id="SSF51735">
    <property type="entry name" value="NAD(P)-binding Rossmann-fold domains"/>
    <property type="match status" value="1"/>
</dbReference>
<dbReference type="Proteomes" id="UP000745859">
    <property type="component" value="Unassembled WGS sequence"/>
</dbReference>
<dbReference type="Gene3D" id="3.40.50.720">
    <property type="entry name" value="NAD(P)-binding Rossmann-like Domain"/>
    <property type="match status" value="1"/>
</dbReference>
<dbReference type="InterPro" id="IPR001509">
    <property type="entry name" value="Epimerase_deHydtase"/>
</dbReference>
<accession>A0ABX0UB61</accession>
<dbReference type="InterPro" id="IPR051783">
    <property type="entry name" value="NAD(P)-dependent_oxidoreduct"/>
</dbReference>
<gene>
    <name evidence="2" type="ORF">FHR24_002540</name>
</gene>
<dbReference type="RefSeq" id="WP_167189386.1">
    <property type="nucleotide sequence ID" value="NZ_JAASQL010000004.1"/>
</dbReference>
<evidence type="ECO:0000313" key="3">
    <source>
        <dbReference type="Proteomes" id="UP000745859"/>
    </source>
</evidence>
<name>A0ABX0UB61_9FLAO</name>
<organism evidence="2 3">
    <name type="scientific">Wenyingzhuangia heitensis</name>
    <dbReference type="NCBI Taxonomy" id="1487859"/>
    <lineage>
        <taxon>Bacteria</taxon>
        <taxon>Pseudomonadati</taxon>
        <taxon>Bacteroidota</taxon>
        <taxon>Flavobacteriia</taxon>
        <taxon>Flavobacteriales</taxon>
        <taxon>Flavobacteriaceae</taxon>
        <taxon>Wenyingzhuangia</taxon>
    </lineage>
</organism>
<sequence>MILVTGGTGLVGAHLLYHLCSTNNTVVATYRNKNTQNITKEIFELYGDTTNYKNIVWKKADIVDIPELEKVFIGITHVYHAAAKVSFKASDSEQLRKINIEGTANIVNLCIKNKIQKLCYVSSIATLAKTPGIDFIDEDCEWNPEGDHSDYSITKYGAEIEVWRGSQEGLPVVIVNPGVIFGFGAWNLNSSQLFSKIKKGLPFYTNGTVGVVGVQDVIFAMITLMNSTVINQRFIMVAENLSYHNIFSLIAKTLNVKPPKFKASKTFTEIAWRLNHLVSSLTFGTINFGLNKYSARAAHKKRYYKGDLIKKSITNFSYTPFTTVIKEICSKLP</sequence>